<dbReference type="Proteomes" id="UP000377595">
    <property type="component" value="Unassembled WGS sequence"/>
</dbReference>
<comment type="caution">
    <text evidence="1">The sequence shown here is derived from an EMBL/GenBank/DDBJ whole genome shotgun (WGS) entry which is preliminary data.</text>
</comment>
<reference evidence="1 2" key="1">
    <citation type="submission" date="2019-10" db="EMBL/GenBank/DDBJ databases">
        <title>Whole genome shotgun sequence of Acrocarpospora pleiomorpha NBRC 16267.</title>
        <authorList>
            <person name="Ichikawa N."/>
            <person name="Kimura A."/>
            <person name="Kitahashi Y."/>
            <person name="Komaki H."/>
            <person name="Oguchi A."/>
        </authorList>
    </citation>
    <scope>NUCLEOTIDE SEQUENCE [LARGE SCALE GENOMIC DNA]</scope>
    <source>
        <strain evidence="1 2">NBRC 16267</strain>
    </source>
</reference>
<keyword evidence="2" id="KW-1185">Reference proteome</keyword>
<proteinExistence type="predicted"/>
<dbReference type="EMBL" id="BLAF01000093">
    <property type="protein sequence ID" value="GES26671.1"/>
    <property type="molecule type" value="Genomic_DNA"/>
</dbReference>
<dbReference type="AlphaFoldDB" id="A0A5M3Y493"/>
<gene>
    <name evidence="1" type="ORF">Aple_095700</name>
</gene>
<sequence length="73" mass="8025">MVKTPGGDRAAQSEDALERGFWSSLFAETVIDALSERGKERLLTAGARERFPAIRQPVAQLRSALGDPDLERL</sequence>
<evidence type="ECO:0000313" key="2">
    <source>
        <dbReference type="Proteomes" id="UP000377595"/>
    </source>
</evidence>
<protein>
    <submittedName>
        <fullName evidence="1">Uncharacterized protein</fullName>
    </submittedName>
</protein>
<name>A0A5M3Y493_9ACTN</name>
<organism evidence="1 2">
    <name type="scientific">Acrocarpospora pleiomorpha</name>
    <dbReference type="NCBI Taxonomy" id="90975"/>
    <lineage>
        <taxon>Bacteria</taxon>
        <taxon>Bacillati</taxon>
        <taxon>Actinomycetota</taxon>
        <taxon>Actinomycetes</taxon>
        <taxon>Streptosporangiales</taxon>
        <taxon>Streptosporangiaceae</taxon>
        <taxon>Acrocarpospora</taxon>
    </lineage>
</organism>
<accession>A0A5M3Y493</accession>
<evidence type="ECO:0000313" key="1">
    <source>
        <dbReference type="EMBL" id="GES26671.1"/>
    </source>
</evidence>